<protein>
    <recommendedName>
        <fullName evidence="2">histidine kinase</fullName>
        <ecNumber evidence="2">2.7.13.3</ecNumber>
    </recommendedName>
</protein>
<keyword evidence="7" id="KW-0067">ATP-binding</keyword>
<keyword evidence="9" id="KW-1133">Transmembrane helix</keyword>
<evidence type="ECO:0000256" key="2">
    <source>
        <dbReference type="ARBA" id="ARBA00012438"/>
    </source>
</evidence>
<evidence type="ECO:0000256" key="7">
    <source>
        <dbReference type="ARBA" id="ARBA00022840"/>
    </source>
</evidence>
<evidence type="ECO:0000256" key="5">
    <source>
        <dbReference type="ARBA" id="ARBA00022741"/>
    </source>
</evidence>
<dbReference type="Proteomes" id="UP000198960">
    <property type="component" value="Unassembled WGS sequence"/>
</dbReference>
<dbReference type="Gene3D" id="1.20.5.1930">
    <property type="match status" value="1"/>
</dbReference>
<feature type="transmembrane region" description="Helical" evidence="9">
    <location>
        <begin position="114"/>
        <end position="134"/>
    </location>
</feature>
<dbReference type="InterPro" id="IPR011712">
    <property type="entry name" value="Sig_transdc_His_kin_sub3_dim/P"/>
</dbReference>
<dbReference type="CDD" id="cd16917">
    <property type="entry name" value="HATPase_UhpB-NarQ-NarX-like"/>
    <property type="match status" value="1"/>
</dbReference>
<dbReference type="InterPro" id="IPR050482">
    <property type="entry name" value="Sensor_HK_TwoCompSys"/>
</dbReference>
<gene>
    <name evidence="11" type="ORF">SAMN05660991_03527</name>
</gene>
<dbReference type="GO" id="GO:0000155">
    <property type="term" value="F:phosphorelay sensor kinase activity"/>
    <property type="evidence" value="ECO:0007669"/>
    <property type="project" value="InterPro"/>
</dbReference>
<keyword evidence="6 11" id="KW-0418">Kinase</keyword>
<comment type="catalytic activity">
    <reaction evidence="1">
        <text>ATP + protein L-histidine = ADP + protein N-phospho-L-histidine.</text>
        <dbReference type="EC" id="2.7.13.3"/>
    </reaction>
</comment>
<evidence type="ECO:0000256" key="6">
    <source>
        <dbReference type="ARBA" id="ARBA00022777"/>
    </source>
</evidence>
<feature type="transmembrane region" description="Helical" evidence="9">
    <location>
        <begin position="52"/>
        <end position="73"/>
    </location>
</feature>
<dbReference type="GO" id="GO:0016020">
    <property type="term" value="C:membrane"/>
    <property type="evidence" value="ECO:0007669"/>
    <property type="project" value="InterPro"/>
</dbReference>
<dbReference type="STRING" id="673521.SAMN05660991_03527"/>
<dbReference type="OrthoDB" id="227596at2"/>
<keyword evidence="8" id="KW-0902">Two-component regulatory system</keyword>
<evidence type="ECO:0000256" key="3">
    <source>
        <dbReference type="ARBA" id="ARBA00022553"/>
    </source>
</evidence>
<dbReference type="Pfam" id="PF07730">
    <property type="entry name" value="HisKA_3"/>
    <property type="match status" value="1"/>
</dbReference>
<dbReference type="GO" id="GO:0046983">
    <property type="term" value="F:protein dimerization activity"/>
    <property type="evidence" value="ECO:0007669"/>
    <property type="project" value="InterPro"/>
</dbReference>
<dbReference type="PANTHER" id="PTHR24421:SF10">
    <property type="entry name" value="NITRATE_NITRITE SENSOR PROTEIN NARQ"/>
    <property type="match status" value="1"/>
</dbReference>
<keyword evidence="12" id="KW-1185">Reference proteome</keyword>
<dbReference type="AlphaFoldDB" id="A0A1H8VH21"/>
<feature type="transmembrane region" description="Helical" evidence="9">
    <location>
        <begin position="20"/>
        <end position="40"/>
    </location>
</feature>
<accession>A0A1H8VH21</accession>
<keyword evidence="4" id="KW-0808">Transferase</keyword>
<name>A0A1H8VH21_9ACTN</name>
<feature type="transmembrane region" description="Helical" evidence="9">
    <location>
        <begin position="79"/>
        <end position="102"/>
    </location>
</feature>
<keyword evidence="9" id="KW-0812">Transmembrane</keyword>
<keyword evidence="3" id="KW-0597">Phosphoprotein</keyword>
<feature type="transmembrane region" description="Helical" evidence="9">
    <location>
        <begin position="146"/>
        <end position="167"/>
    </location>
</feature>
<keyword evidence="9" id="KW-0472">Membrane</keyword>
<dbReference type="PANTHER" id="PTHR24421">
    <property type="entry name" value="NITRATE/NITRITE SENSOR PROTEIN NARX-RELATED"/>
    <property type="match status" value="1"/>
</dbReference>
<reference evidence="12" key="1">
    <citation type="submission" date="2016-10" db="EMBL/GenBank/DDBJ databases">
        <authorList>
            <person name="Varghese N."/>
            <person name="Submissions S."/>
        </authorList>
    </citation>
    <scope>NUCLEOTIDE SEQUENCE [LARGE SCALE GENOMIC DNA]</scope>
    <source>
        <strain evidence="12">DSM 45413</strain>
    </source>
</reference>
<evidence type="ECO:0000256" key="1">
    <source>
        <dbReference type="ARBA" id="ARBA00000085"/>
    </source>
</evidence>
<evidence type="ECO:0000256" key="9">
    <source>
        <dbReference type="SAM" id="Phobius"/>
    </source>
</evidence>
<keyword evidence="5" id="KW-0547">Nucleotide-binding</keyword>
<organism evidence="11 12">
    <name type="scientific">Trujillonella endophytica</name>
    <dbReference type="NCBI Taxonomy" id="673521"/>
    <lineage>
        <taxon>Bacteria</taxon>
        <taxon>Bacillati</taxon>
        <taxon>Actinomycetota</taxon>
        <taxon>Actinomycetes</taxon>
        <taxon>Geodermatophilales</taxon>
        <taxon>Geodermatophilaceae</taxon>
        <taxon>Trujillonella</taxon>
    </lineage>
</organism>
<evidence type="ECO:0000256" key="8">
    <source>
        <dbReference type="ARBA" id="ARBA00023012"/>
    </source>
</evidence>
<dbReference type="EMBL" id="FOEE01000012">
    <property type="protein sequence ID" value="SEP14701.1"/>
    <property type="molecule type" value="Genomic_DNA"/>
</dbReference>
<dbReference type="RefSeq" id="WP_091946435.1">
    <property type="nucleotide sequence ID" value="NZ_FOEE01000012.1"/>
</dbReference>
<dbReference type="EC" id="2.7.13.3" evidence="2"/>
<sequence>MTATTEVDPLHPALPLWPRVGRYAFAIGVGALVGVGSAVERLDGPLPESQQGTVIVVALDLVLGLVSLGLLALRRRHPLAVACTVVALLSVSAASFGPALVAIVSMGTWRRRPWAVLTGGVFLAGLLVVIALDLPTRPPDEAPWEVVVGLVLAPVVYGAAAVTGFYVGARRELAANRHEQALAAEREQALVADTVREAERTRIAREMHDVLAHRISLVALHAGALVYRDDLTREQTAETAATIQDNAQLALTELRQVLGVLRPDDGAHDIESPQPTLAELPALLADSREAGTEVALDTTQLVGTLDRVPTTLSRNAFRIVQEALTNVRKHAPGVPVRVALAGTPGARLDVEVSNPIGARAGVALPSAGVGLTGLTERAVLAGGTLEHGARADGSFVVEASLPWQT</sequence>
<dbReference type="GO" id="GO:0005524">
    <property type="term" value="F:ATP binding"/>
    <property type="evidence" value="ECO:0007669"/>
    <property type="project" value="UniProtKB-KW"/>
</dbReference>
<evidence type="ECO:0000259" key="10">
    <source>
        <dbReference type="Pfam" id="PF07730"/>
    </source>
</evidence>
<dbReference type="InterPro" id="IPR036890">
    <property type="entry name" value="HATPase_C_sf"/>
</dbReference>
<evidence type="ECO:0000313" key="12">
    <source>
        <dbReference type="Proteomes" id="UP000198960"/>
    </source>
</evidence>
<feature type="domain" description="Signal transduction histidine kinase subgroup 3 dimerisation and phosphoacceptor" evidence="10">
    <location>
        <begin position="199"/>
        <end position="265"/>
    </location>
</feature>
<dbReference type="Gene3D" id="3.30.565.10">
    <property type="entry name" value="Histidine kinase-like ATPase, C-terminal domain"/>
    <property type="match status" value="1"/>
</dbReference>
<proteinExistence type="predicted"/>
<evidence type="ECO:0000256" key="4">
    <source>
        <dbReference type="ARBA" id="ARBA00022679"/>
    </source>
</evidence>
<evidence type="ECO:0000313" key="11">
    <source>
        <dbReference type="EMBL" id="SEP14701.1"/>
    </source>
</evidence>